<evidence type="ECO:0000313" key="1">
    <source>
        <dbReference type="EMBL" id="GFN05752.1"/>
    </source>
</evidence>
<gene>
    <name evidence="1" type="ORF">Smic_43080</name>
</gene>
<protein>
    <recommendedName>
        <fullName evidence="3">Knr4/Smi1-like domain-containing protein</fullName>
    </recommendedName>
</protein>
<evidence type="ECO:0008006" key="3">
    <source>
        <dbReference type="Google" id="ProtNLM"/>
    </source>
</evidence>
<reference evidence="1 2" key="1">
    <citation type="submission" date="2020-05" db="EMBL/GenBank/DDBJ databases">
        <title>Whole genome shotgun sequence of Streptomyces microflavus NBRC 13062.</title>
        <authorList>
            <person name="Komaki H."/>
            <person name="Tamura T."/>
        </authorList>
    </citation>
    <scope>NUCLEOTIDE SEQUENCE [LARGE SCALE GENOMIC DNA]</scope>
    <source>
        <strain evidence="1 2">NBRC 13062</strain>
    </source>
</reference>
<organism evidence="1 2">
    <name type="scientific">Streptomyces microflavus</name>
    <name type="common">Streptomyces lipmanii</name>
    <dbReference type="NCBI Taxonomy" id="1919"/>
    <lineage>
        <taxon>Bacteria</taxon>
        <taxon>Bacillati</taxon>
        <taxon>Actinomycetota</taxon>
        <taxon>Actinomycetes</taxon>
        <taxon>Kitasatosporales</taxon>
        <taxon>Streptomycetaceae</taxon>
        <taxon>Streptomyces</taxon>
    </lineage>
</organism>
<name>A0A7J0CTJ0_STRMI</name>
<dbReference type="EMBL" id="BLWD01000001">
    <property type="protein sequence ID" value="GFN05752.1"/>
    <property type="molecule type" value="Genomic_DNA"/>
</dbReference>
<evidence type="ECO:0000313" key="2">
    <source>
        <dbReference type="Proteomes" id="UP000498740"/>
    </source>
</evidence>
<dbReference type="Proteomes" id="UP000498740">
    <property type="component" value="Unassembled WGS sequence"/>
</dbReference>
<dbReference type="SUPFAM" id="SSF160631">
    <property type="entry name" value="SMI1/KNR4-like"/>
    <property type="match status" value="1"/>
</dbReference>
<proteinExistence type="predicted"/>
<accession>A0A7J0CTJ0</accession>
<comment type="caution">
    <text evidence="1">The sequence shown here is derived from an EMBL/GenBank/DDBJ whole genome shotgun (WGS) entry which is preliminary data.</text>
</comment>
<dbReference type="AlphaFoldDB" id="A0A7J0CTJ0"/>
<sequence>MTDFSALLGPAERFRPAAPASWQEVEAWVGAELPSDYKALVDGYGDAVLLGHLFLPHPQGGDPLLTFMQEEQDHFHHAYDHHRDSPALALVWDRLVPWAYHDWNGDVCLLVPPIDDEGAWAVAVAFRQCPRIDVLKGVWVTSSPRS</sequence>
<dbReference type="InterPro" id="IPR037883">
    <property type="entry name" value="Knr4/Smi1-like_sf"/>
</dbReference>